<protein>
    <submittedName>
        <fullName evidence="1">Uncharacterized protein</fullName>
    </submittedName>
</protein>
<dbReference type="EMBL" id="HBNR01015643">
    <property type="protein sequence ID" value="CAE4570643.1"/>
    <property type="molecule type" value="Transcribed_RNA"/>
</dbReference>
<dbReference type="AlphaFoldDB" id="A0A7S4V1A1"/>
<reference evidence="1" key="1">
    <citation type="submission" date="2021-01" db="EMBL/GenBank/DDBJ databases">
        <authorList>
            <person name="Corre E."/>
            <person name="Pelletier E."/>
            <person name="Niang G."/>
            <person name="Scheremetjew M."/>
            <person name="Finn R."/>
            <person name="Kale V."/>
            <person name="Holt S."/>
            <person name="Cochrane G."/>
            <person name="Meng A."/>
            <person name="Brown T."/>
            <person name="Cohen L."/>
        </authorList>
    </citation>
    <scope>NUCLEOTIDE SEQUENCE</scope>
    <source>
        <strain evidence="1">CCMP3105</strain>
    </source>
</reference>
<gene>
    <name evidence="1" type="ORF">AMON00008_LOCUS10262</name>
</gene>
<accession>A0A7S4V1A1</accession>
<name>A0A7S4V1A1_9DINO</name>
<evidence type="ECO:0000313" key="1">
    <source>
        <dbReference type="EMBL" id="CAE4570643.1"/>
    </source>
</evidence>
<proteinExistence type="predicted"/>
<sequence>MSSRLRFGALYTSLALMTPDAVLLLPASRSPRSSSRSSLGAEADALFQSSERHGAQARAAGMLHDAIQGLTDWASTRASLQQLNFMSRFQHWLGDHSFDNAGVEDVLDRLLDSAEWVDCTQEPSRCACPGGVVRYGIEESWVYKNFSEPFDCKLDAFARDPSPGSLKICQCKRTAELTKWESCSLEGRSCHCDGMARYGMNAQWVYKNFSGDFSCDNEAFGRDPAPGEVKECHCRRSAAPPSRLPTGGSHPTDGPLLWSCGLSAAPPPGSGSPAVPELTLVRALQPICNDKRMAGLFDVSLDARFLDAHARWASQSGWLEEAYVTYMAGKKNSNFEWMATNLIRSVHLFSTRPIVVVNFDLDFTPPQTWADFPNLLVYRMIPAPGIPFNFNKIRAMIGARIHAGIQADLDQVVFAGMDSFFNATRREITEQYPYPIMPVHWMAREGNPGEPYAVYAFTDYSGVRSMRWNHAHPTWSYWALPFLSDMMYERLTASRHQRWMDEDEDMLNVELWQHGVDKAWCKFDLEPGLYADSLQADMYSDPHWYPAGVPLLFFGAHNTKRVEETDWLLTIMSRCAERKAERASRCPRSDSEACQRRLARPSELEDHLATSEKAAPDICCCVRRREDMPVFWEGKWYKEPSEVPTRDSSGRKRHCLMP</sequence>
<organism evidence="1">
    <name type="scientific">Alexandrium monilatum</name>
    <dbReference type="NCBI Taxonomy" id="311494"/>
    <lineage>
        <taxon>Eukaryota</taxon>
        <taxon>Sar</taxon>
        <taxon>Alveolata</taxon>
        <taxon>Dinophyceae</taxon>
        <taxon>Gonyaulacales</taxon>
        <taxon>Pyrocystaceae</taxon>
        <taxon>Alexandrium</taxon>
    </lineage>
</organism>